<reference evidence="1 2" key="1">
    <citation type="submission" date="2016-10" db="EMBL/GenBank/DDBJ databases">
        <authorList>
            <person name="de Groot N.N."/>
        </authorList>
    </citation>
    <scope>NUCLEOTIDE SEQUENCE [LARGE SCALE GENOMIC DNA]</scope>
    <source>
        <strain evidence="1 2">ATCC 51327</strain>
    </source>
</reference>
<evidence type="ECO:0008006" key="3">
    <source>
        <dbReference type="Google" id="ProtNLM"/>
    </source>
</evidence>
<keyword evidence="2" id="KW-1185">Reference proteome</keyword>
<dbReference type="EMBL" id="FOTI01000050">
    <property type="protein sequence ID" value="SFL99518.1"/>
    <property type="molecule type" value="Genomic_DNA"/>
</dbReference>
<accession>A0A1I4M8D2</accession>
<organism evidence="1 2">
    <name type="scientific">Halanaerobium salsuginis</name>
    <dbReference type="NCBI Taxonomy" id="29563"/>
    <lineage>
        <taxon>Bacteria</taxon>
        <taxon>Bacillati</taxon>
        <taxon>Bacillota</taxon>
        <taxon>Clostridia</taxon>
        <taxon>Halanaerobiales</taxon>
        <taxon>Halanaerobiaceae</taxon>
        <taxon>Halanaerobium</taxon>
    </lineage>
</organism>
<dbReference type="OrthoDB" id="2110687at2"/>
<dbReference type="STRING" id="29563.SAMN02983006_02532"/>
<dbReference type="RefSeq" id="WP_089862538.1">
    <property type="nucleotide sequence ID" value="NZ_FOTI01000050.1"/>
</dbReference>
<evidence type="ECO:0000313" key="2">
    <source>
        <dbReference type="Proteomes" id="UP000199006"/>
    </source>
</evidence>
<evidence type="ECO:0000313" key="1">
    <source>
        <dbReference type="EMBL" id="SFL99518.1"/>
    </source>
</evidence>
<dbReference type="AlphaFoldDB" id="A0A1I4M8D2"/>
<gene>
    <name evidence="1" type="ORF">SAMN02983006_02532</name>
</gene>
<name>A0A1I4M8D2_9FIRM</name>
<dbReference type="Proteomes" id="UP000199006">
    <property type="component" value="Unassembled WGS sequence"/>
</dbReference>
<sequence>MSFELRKIEDVGTSNPIVARLSIQTNQILNSFPIEKQKKQEIINVLGNKVQKKLIFCFKIYRYIFEEAQYIKKDISENGLNEQANGRVINVPTIINMEDKCESFLYQFKLALRELTQLFGVFYDKKFDKPRYDKIHEWSKKEFGENDELTKILKSDHDLWINKAISMRNAVEHPGGYSGVLHINKTQIIKNNGEKSLLLPTWNLNDKEKSSILKDMSMFIINMLEFCEDLLMISLKKTDRSDIPFIFEEIPNKDRNEDCQIRIRVSLEKKFLN</sequence>
<proteinExistence type="predicted"/>
<protein>
    <recommendedName>
        <fullName evidence="3">Cthe-2314-like HEPN domain-containing protein</fullName>
    </recommendedName>
</protein>